<evidence type="ECO:0000313" key="17">
    <source>
        <dbReference type="EMBL" id="AZQ63241.1"/>
    </source>
</evidence>
<comment type="cofactor">
    <cofactor evidence="2">
        <name>K(+)</name>
        <dbReference type="ChEBI" id="CHEBI:29103"/>
    </cofactor>
</comment>
<dbReference type="Gene3D" id="3.30.420.40">
    <property type="match status" value="1"/>
</dbReference>
<evidence type="ECO:0000256" key="6">
    <source>
        <dbReference type="ARBA" id="ARBA00012102"/>
    </source>
</evidence>
<keyword evidence="13 16" id="KW-0173">Coenzyme A biosynthesis</keyword>
<feature type="binding site" evidence="16">
    <location>
        <position position="118"/>
    </location>
    <ligand>
        <name>ATP</name>
        <dbReference type="ChEBI" id="CHEBI:30616"/>
    </ligand>
</feature>
<evidence type="ECO:0000256" key="4">
    <source>
        <dbReference type="ARBA" id="ARBA00005225"/>
    </source>
</evidence>
<keyword evidence="18" id="KW-1185">Reference proteome</keyword>
<comment type="function">
    <text evidence="16">Catalyzes the phosphorylation of pantothenate (Pan), the first step in CoA biosynthesis.</text>
</comment>
<evidence type="ECO:0000256" key="2">
    <source>
        <dbReference type="ARBA" id="ARBA00001958"/>
    </source>
</evidence>
<dbReference type="CDD" id="cd24015">
    <property type="entry name" value="ASKHA_NBD_PanK-III"/>
    <property type="match status" value="1"/>
</dbReference>
<evidence type="ECO:0000256" key="5">
    <source>
        <dbReference type="ARBA" id="ARBA00011738"/>
    </source>
</evidence>
<gene>
    <name evidence="16" type="primary">coaX</name>
    <name evidence="17" type="ORF">EI427_13620</name>
</gene>
<accession>A0A3S9P4X1</accession>
<dbReference type="Pfam" id="PF03309">
    <property type="entry name" value="Pan_kinase"/>
    <property type="match status" value="1"/>
</dbReference>
<evidence type="ECO:0000256" key="7">
    <source>
        <dbReference type="ARBA" id="ARBA00022490"/>
    </source>
</evidence>
<dbReference type="PANTHER" id="PTHR34265">
    <property type="entry name" value="TYPE III PANTOTHENATE KINASE"/>
    <property type="match status" value="1"/>
</dbReference>
<feature type="binding site" evidence="16">
    <location>
        <position position="171"/>
    </location>
    <ligand>
        <name>substrate</name>
    </ligand>
</feature>
<evidence type="ECO:0000256" key="12">
    <source>
        <dbReference type="ARBA" id="ARBA00022958"/>
    </source>
</evidence>
<evidence type="ECO:0000256" key="8">
    <source>
        <dbReference type="ARBA" id="ARBA00022679"/>
    </source>
</evidence>
<evidence type="ECO:0000256" key="11">
    <source>
        <dbReference type="ARBA" id="ARBA00022840"/>
    </source>
</evidence>
<dbReference type="GO" id="GO:0005524">
    <property type="term" value="F:ATP binding"/>
    <property type="evidence" value="ECO:0007669"/>
    <property type="project" value="UniProtKB-UniRule"/>
</dbReference>
<feature type="binding site" evidence="16">
    <location>
        <position position="115"/>
    </location>
    <ligand>
        <name>K(+)</name>
        <dbReference type="ChEBI" id="CHEBI:29103"/>
    </ligand>
</feature>
<reference evidence="17 18" key="1">
    <citation type="submission" date="2018-12" db="EMBL/GenBank/DDBJ databases">
        <title>Flammeovirga pectinis sp. nov., isolated from the gut of the Korean scallop, Patinopecten yessoensis.</title>
        <authorList>
            <person name="Bae J.-W."/>
            <person name="Jeong Y.-S."/>
            <person name="Kang W."/>
        </authorList>
    </citation>
    <scope>NUCLEOTIDE SEQUENCE [LARGE SCALE GENOMIC DNA]</scope>
    <source>
        <strain evidence="17 18">L12M1</strain>
    </source>
</reference>
<name>A0A3S9P4X1_9BACT</name>
<sequence>MQKRVSIDIGNTLMKVGFFKGNELIDVSVFQDNVKLFEALEDFSCESIGIANVGRIKNDLIQHLEKEYKVVKITTALELPFINSYATPQSLGVDRIAAVIGAKSIFPNDNCLVIDIGTCVTYDFITKENEYLGGGISPGLDMRFKAMHHFTANLPLITFENIEQELVGNSTENCLKSGAINGLIAEINGIIALYVAKYGNITTLLCGGVANTFESKLNSSIFADRNLVLKGIDRILRLNV</sequence>
<comment type="similarity">
    <text evidence="14 16">Belongs to the type III pantothenate kinase family.</text>
</comment>
<evidence type="ECO:0000256" key="3">
    <source>
        <dbReference type="ARBA" id="ARBA00004496"/>
    </source>
</evidence>
<organism evidence="17 18">
    <name type="scientific">Flammeovirga pectinis</name>
    <dbReference type="NCBI Taxonomy" id="2494373"/>
    <lineage>
        <taxon>Bacteria</taxon>
        <taxon>Pseudomonadati</taxon>
        <taxon>Bacteroidota</taxon>
        <taxon>Cytophagia</taxon>
        <taxon>Cytophagales</taxon>
        <taxon>Flammeovirgaceae</taxon>
        <taxon>Flammeovirga</taxon>
    </lineage>
</organism>
<keyword evidence="11 16" id="KW-0067">ATP-binding</keyword>
<dbReference type="InterPro" id="IPR043129">
    <property type="entry name" value="ATPase_NBD"/>
</dbReference>
<comment type="pathway">
    <text evidence="4 16">Cofactor biosynthesis; coenzyme A biosynthesis; CoA from (R)-pantothenate: step 1/5.</text>
</comment>
<dbReference type="InterPro" id="IPR004619">
    <property type="entry name" value="Type_III_PanK"/>
</dbReference>
<feature type="binding site" evidence="16">
    <location>
        <begin position="92"/>
        <end position="95"/>
    </location>
    <ligand>
        <name>substrate</name>
    </ligand>
</feature>
<dbReference type="SUPFAM" id="SSF53067">
    <property type="entry name" value="Actin-like ATPase domain"/>
    <property type="match status" value="2"/>
</dbReference>
<dbReference type="KEGG" id="fll:EI427_13620"/>
<dbReference type="AlphaFoldDB" id="A0A3S9P4X1"/>
<dbReference type="EC" id="2.7.1.33" evidence="6 16"/>
<dbReference type="NCBIfam" id="TIGR00671">
    <property type="entry name" value="baf"/>
    <property type="match status" value="1"/>
</dbReference>
<keyword evidence="9 16" id="KW-0547">Nucleotide-binding</keyword>
<comment type="subunit">
    <text evidence="5 16">Homodimer.</text>
</comment>
<dbReference type="GO" id="GO:0046872">
    <property type="term" value="F:metal ion binding"/>
    <property type="evidence" value="ECO:0007669"/>
    <property type="project" value="UniProtKB-KW"/>
</dbReference>
<comment type="catalytic activity">
    <reaction evidence="1 16">
        <text>(R)-pantothenate + ATP = (R)-4'-phosphopantothenate + ADP + H(+)</text>
        <dbReference type="Rhea" id="RHEA:16373"/>
        <dbReference type="ChEBI" id="CHEBI:10986"/>
        <dbReference type="ChEBI" id="CHEBI:15378"/>
        <dbReference type="ChEBI" id="CHEBI:29032"/>
        <dbReference type="ChEBI" id="CHEBI:30616"/>
        <dbReference type="ChEBI" id="CHEBI:456216"/>
        <dbReference type="EC" id="2.7.1.33"/>
    </reaction>
</comment>
<evidence type="ECO:0000256" key="13">
    <source>
        <dbReference type="ARBA" id="ARBA00022993"/>
    </source>
</evidence>
<comment type="cofactor">
    <cofactor evidence="16">
        <name>NH4(+)</name>
        <dbReference type="ChEBI" id="CHEBI:28938"/>
    </cofactor>
    <cofactor evidence="16">
        <name>K(+)</name>
        <dbReference type="ChEBI" id="CHEBI:29103"/>
    </cofactor>
    <text evidence="16">A monovalent cation. Ammonium or potassium.</text>
</comment>
<evidence type="ECO:0000256" key="15">
    <source>
        <dbReference type="ARBA" id="ARBA00040883"/>
    </source>
</evidence>
<keyword evidence="16" id="KW-0479">Metal-binding</keyword>
<dbReference type="OrthoDB" id="9804707at2"/>
<comment type="subcellular location">
    <subcellularLocation>
        <location evidence="3 16">Cytoplasm</location>
    </subcellularLocation>
</comment>
<keyword evidence="7 16" id="KW-0963">Cytoplasm</keyword>
<dbReference type="Proteomes" id="UP000267268">
    <property type="component" value="Chromosome 1"/>
</dbReference>
<evidence type="ECO:0000256" key="9">
    <source>
        <dbReference type="ARBA" id="ARBA00022741"/>
    </source>
</evidence>
<evidence type="ECO:0000313" key="18">
    <source>
        <dbReference type="Proteomes" id="UP000267268"/>
    </source>
</evidence>
<proteinExistence type="inferred from homology"/>
<dbReference type="UniPathway" id="UPA00241">
    <property type="reaction ID" value="UER00352"/>
</dbReference>
<protein>
    <recommendedName>
        <fullName evidence="15 16">Type III pantothenate kinase</fullName>
        <ecNumber evidence="6 16">2.7.1.33</ecNumber>
    </recommendedName>
    <alternativeName>
        <fullName evidence="16">PanK-III</fullName>
    </alternativeName>
    <alternativeName>
        <fullName evidence="16">Pantothenic acid kinase</fullName>
    </alternativeName>
</protein>
<keyword evidence="12 16" id="KW-0630">Potassium</keyword>
<evidence type="ECO:0000256" key="1">
    <source>
        <dbReference type="ARBA" id="ARBA00001206"/>
    </source>
</evidence>
<dbReference type="GO" id="GO:0015937">
    <property type="term" value="P:coenzyme A biosynthetic process"/>
    <property type="evidence" value="ECO:0007669"/>
    <property type="project" value="UniProtKB-UniRule"/>
</dbReference>
<dbReference type="HAMAP" id="MF_01274">
    <property type="entry name" value="Pantothen_kinase_3"/>
    <property type="match status" value="1"/>
</dbReference>
<feature type="binding site" evidence="16">
    <location>
        <begin position="8"/>
        <end position="15"/>
    </location>
    <ligand>
        <name>ATP</name>
        <dbReference type="ChEBI" id="CHEBI:30616"/>
    </ligand>
</feature>
<dbReference type="EMBL" id="CP034562">
    <property type="protein sequence ID" value="AZQ63241.1"/>
    <property type="molecule type" value="Genomic_DNA"/>
</dbReference>
<dbReference type="GO" id="GO:0004594">
    <property type="term" value="F:pantothenate kinase activity"/>
    <property type="evidence" value="ECO:0007669"/>
    <property type="project" value="UniProtKB-UniRule"/>
</dbReference>
<dbReference type="RefSeq" id="WP_126615541.1">
    <property type="nucleotide sequence ID" value="NZ_CP034562.1"/>
</dbReference>
<feature type="binding site" evidence="16">
    <location>
        <position position="85"/>
    </location>
    <ligand>
        <name>substrate</name>
    </ligand>
</feature>
<evidence type="ECO:0000256" key="14">
    <source>
        <dbReference type="ARBA" id="ARBA00038036"/>
    </source>
</evidence>
<dbReference type="PANTHER" id="PTHR34265:SF1">
    <property type="entry name" value="TYPE III PANTOTHENATE KINASE"/>
    <property type="match status" value="1"/>
</dbReference>
<evidence type="ECO:0000256" key="16">
    <source>
        <dbReference type="HAMAP-Rule" id="MF_01274"/>
    </source>
</evidence>
<feature type="active site" description="Proton acceptor" evidence="16">
    <location>
        <position position="94"/>
    </location>
</feature>
<keyword evidence="10 16" id="KW-0418">Kinase</keyword>
<evidence type="ECO:0000256" key="10">
    <source>
        <dbReference type="ARBA" id="ARBA00022777"/>
    </source>
</evidence>
<dbReference type="GO" id="GO:0005737">
    <property type="term" value="C:cytoplasm"/>
    <property type="evidence" value="ECO:0007669"/>
    <property type="project" value="UniProtKB-SubCell"/>
</dbReference>
<keyword evidence="8 16" id="KW-0808">Transferase</keyword>